<evidence type="ECO:0000313" key="1">
    <source>
        <dbReference type="EMBL" id="RBB38907.1"/>
    </source>
</evidence>
<gene>
    <name evidence="1" type="ORF">DPV79_16135</name>
</gene>
<comment type="caution">
    <text evidence="1">The sequence shown here is derived from an EMBL/GenBank/DDBJ whole genome shotgun (WGS) entry which is preliminary data.</text>
</comment>
<dbReference type="AlphaFoldDB" id="A0A365QUT4"/>
<dbReference type="Proteomes" id="UP000252458">
    <property type="component" value="Unassembled WGS sequence"/>
</dbReference>
<keyword evidence="2" id="KW-1185">Reference proteome</keyword>
<proteinExistence type="predicted"/>
<dbReference type="EMBL" id="QMFZ01000012">
    <property type="protein sequence ID" value="RBB38907.1"/>
    <property type="molecule type" value="Genomic_DNA"/>
</dbReference>
<reference evidence="1 2" key="1">
    <citation type="submission" date="2018-06" db="EMBL/GenBank/DDBJ databases">
        <title>Draft genome sequence of Burkholderia reimsis strain BE51 isolated from a French agricultural soil.</title>
        <authorList>
            <person name="Esmaeel Q."/>
        </authorList>
    </citation>
    <scope>NUCLEOTIDE SEQUENCE [LARGE SCALE GENOMIC DNA]</scope>
    <source>
        <strain evidence="1 2">BE51</strain>
    </source>
</reference>
<name>A0A365QUT4_9BURK</name>
<organism evidence="1 2">
    <name type="scientific">Burkholderia reimsis</name>
    <dbReference type="NCBI Taxonomy" id="2234132"/>
    <lineage>
        <taxon>Bacteria</taxon>
        <taxon>Pseudomonadati</taxon>
        <taxon>Pseudomonadota</taxon>
        <taxon>Betaproteobacteria</taxon>
        <taxon>Burkholderiales</taxon>
        <taxon>Burkholderiaceae</taxon>
        <taxon>Burkholderia</taxon>
    </lineage>
</organism>
<sequence>MSIQREPIYAALFALVQAAVAPYAVTIGRRFQLASQVPPGEQPAVFQVQKSERIQHERRGLPKKYHLFVDLVVYVQAGDSASIPASPINAILDAIDNALAPTPGDPMNNQTLGGLVEHAWIEGEVLIVEGTLQDQSVAIVPVQMYVTG</sequence>
<accession>A0A365QUT4</accession>
<protein>
    <submittedName>
        <fullName evidence="1">Uncharacterized protein</fullName>
    </submittedName>
</protein>
<evidence type="ECO:0000313" key="2">
    <source>
        <dbReference type="Proteomes" id="UP000252458"/>
    </source>
</evidence>